<evidence type="ECO:0000313" key="1">
    <source>
        <dbReference type="EMBL" id="CAI5766911.1"/>
    </source>
</evidence>
<dbReference type="AlphaFoldDB" id="A0AA35JVN7"/>
<sequence>MLSLDSSHCFPAVWNVLPFRTCGASLAGTSPWNGGRGENTAHAARFSAALLTRDLDCLVLPSLPEADFKFLMRFRNCFFTTGSPTLKTPCSGSGWFCCFDGVAPDFLLYYLNGF</sequence>
<accession>A0AA35JVN7</accession>
<name>A0AA35JVN7_9SAUR</name>
<reference evidence="1" key="1">
    <citation type="submission" date="2022-12" db="EMBL/GenBank/DDBJ databases">
        <authorList>
            <person name="Alioto T."/>
            <person name="Alioto T."/>
            <person name="Gomez Garrido J."/>
        </authorList>
    </citation>
    <scope>NUCLEOTIDE SEQUENCE</scope>
</reference>
<evidence type="ECO:0000313" key="2">
    <source>
        <dbReference type="Proteomes" id="UP001178461"/>
    </source>
</evidence>
<organism evidence="1 2">
    <name type="scientific">Podarcis lilfordi</name>
    <name type="common">Lilford's wall lizard</name>
    <dbReference type="NCBI Taxonomy" id="74358"/>
    <lineage>
        <taxon>Eukaryota</taxon>
        <taxon>Metazoa</taxon>
        <taxon>Chordata</taxon>
        <taxon>Craniata</taxon>
        <taxon>Vertebrata</taxon>
        <taxon>Euteleostomi</taxon>
        <taxon>Lepidosauria</taxon>
        <taxon>Squamata</taxon>
        <taxon>Bifurcata</taxon>
        <taxon>Unidentata</taxon>
        <taxon>Episquamata</taxon>
        <taxon>Laterata</taxon>
        <taxon>Lacertibaenia</taxon>
        <taxon>Lacertidae</taxon>
        <taxon>Podarcis</taxon>
    </lineage>
</organism>
<dbReference type="Proteomes" id="UP001178461">
    <property type="component" value="Chromosome 2"/>
</dbReference>
<keyword evidence="2" id="KW-1185">Reference proteome</keyword>
<proteinExistence type="predicted"/>
<protein>
    <submittedName>
        <fullName evidence="1">Uncharacterized protein</fullName>
    </submittedName>
</protein>
<gene>
    <name evidence="1" type="ORF">PODLI_1B034802</name>
</gene>
<dbReference type="EMBL" id="OX395127">
    <property type="protein sequence ID" value="CAI5766911.1"/>
    <property type="molecule type" value="Genomic_DNA"/>
</dbReference>